<dbReference type="PROSITE" id="PS51755">
    <property type="entry name" value="OMPR_PHOB"/>
    <property type="match status" value="1"/>
</dbReference>
<dbReference type="AlphaFoldDB" id="A0A975DI90"/>
<evidence type="ECO:0000256" key="6">
    <source>
        <dbReference type="PROSITE-ProRule" id="PRU00169"/>
    </source>
</evidence>
<reference evidence="10" key="1">
    <citation type="submission" date="2021-03" db="EMBL/GenBank/DDBJ databases">
        <title>Complete Genome of Pseudoalteromonas xiamenensis STKMTI.2, a new potential marine bacterium producing anti-Vibrio compounds.</title>
        <authorList>
            <person name="Handayani D.P."/>
            <person name="Isnansetyo A."/>
            <person name="Istiqomah I."/>
            <person name="Jumina J."/>
        </authorList>
    </citation>
    <scope>NUCLEOTIDE SEQUENCE</scope>
    <source>
        <strain evidence="10">STKMTI.2</strain>
    </source>
</reference>
<dbReference type="RefSeq" id="WP_208843819.1">
    <property type="nucleotide sequence ID" value="NZ_CP072133.1"/>
</dbReference>
<dbReference type="GO" id="GO:0005829">
    <property type="term" value="C:cytosol"/>
    <property type="evidence" value="ECO:0007669"/>
    <property type="project" value="TreeGrafter"/>
</dbReference>
<dbReference type="PANTHER" id="PTHR48111:SF59">
    <property type="entry name" value="TRANSCRIPTIONAL REGULATORY PROTEIN BAER"/>
    <property type="match status" value="1"/>
</dbReference>
<dbReference type="Pfam" id="PF00072">
    <property type="entry name" value="Response_reg"/>
    <property type="match status" value="1"/>
</dbReference>
<dbReference type="Gene3D" id="1.10.10.10">
    <property type="entry name" value="Winged helix-like DNA-binding domain superfamily/Winged helix DNA-binding domain"/>
    <property type="match status" value="1"/>
</dbReference>
<evidence type="ECO:0000256" key="3">
    <source>
        <dbReference type="ARBA" id="ARBA00023015"/>
    </source>
</evidence>
<dbReference type="Gene3D" id="6.10.250.690">
    <property type="match status" value="1"/>
</dbReference>
<keyword evidence="11" id="KW-1185">Reference proteome</keyword>
<dbReference type="Proteomes" id="UP000664904">
    <property type="component" value="Chromosome"/>
</dbReference>
<evidence type="ECO:0000256" key="2">
    <source>
        <dbReference type="ARBA" id="ARBA00023012"/>
    </source>
</evidence>
<dbReference type="SMART" id="SM00448">
    <property type="entry name" value="REC"/>
    <property type="match status" value="1"/>
</dbReference>
<dbReference type="EMBL" id="CP072133">
    <property type="protein sequence ID" value="QTH72197.1"/>
    <property type="molecule type" value="Genomic_DNA"/>
</dbReference>
<dbReference type="KEGG" id="pxi:J5O05_04745"/>
<dbReference type="FunFam" id="3.40.50.2300:FF:000001">
    <property type="entry name" value="DNA-binding response regulator PhoB"/>
    <property type="match status" value="1"/>
</dbReference>
<dbReference type="Gene3D" id="3.40.50.2300">
    <property type="match status" value="1"/>
</dbReference>
<feature type="domain" description="Response regulatory" evidence="8">
    <location>
        <begin position="4"/>
        <end position="117"/>
    </location>
</feature>
<evidence type="ECO:0000256" key="1">
    <source>
        <dbReference type="ARBA" id="ARBA00022553"/>
    </source>
</evidence>
<dbReference type="SMART" id="SM00862">
    <property type="entry name" value="Trans_reg_C"/>
    <property type="match status" value="1"/>
</dbReference>
<gene>
    <name evidence="10" type="ORF">J5O05_04745</name>
</gene>
<dbReference type="Pfam" id="PF00486">
    <property type="entry name" value="Trans_reg_C"/>
    <property type="match status" value="1"/>
</dbReference>
<evidence type="ECO:0000256" key="7">
    <source>
        <dbReference type="PROSITE-ProRule" id="PRU01091"/>
    </source>
</evidence>
<organism evidence="10 11">
    <name type="scientific">Pseudoalteromonas xiamenensis</name>
    <dbReference type="NCBI Taxonomy" id="882626"/>
    <lineage>
        <taxon>Bacteria</taxon>
        <taxon>Pseudomonadati</taxon>
        <taxon>Pseudomonadota</taxon>
        <taxon>Gammaproteobacteria</taxon>
        <taxon>Alteromonadales</taxon>
        <taxon>Pseudoalteromonadaceae</taxon>
        <taxon>Pseudoalteromonas</taxon>
    </lineage>
</organism>
<dbReference type="PANTHER" id="PTHR48111">
    <property type="entry name" value="REGULATOR OF RPOS"/>
    <property type="match status" value="1"/>
</dbReference>
<dbReference type="GO" id="GO:0006355">
    <property type="term" value="P:regulation of DNA-templated transcription"/>
    <property type="evidence" value="ECO:0007669"/>
    <property type="project" value="InterPro"/>
</dbReference>
<dbReference type="InterPro" id="IPR016032">
    <property type="entry name" value="Sig_transdc_resp-reg_C-effctor"/>
</dbReference>
<dbReference type="CDD" id="cd00383">
    <property type="entry name" value="trans_reg_C"/>
    <property type="match status" value="1"/>
</dbReference>
<dbReference type="SUPFAM" id="SSF52172">
    <property type="entry name" value="CheY-like"/>
    <property type="match status" value="1"/>
</dbReference>
<keyword evidence="1 6" id="KW-0597">Phosphoprotein</keyword>
<evidence type="ECO:0000256" key="4">
    <source>
        <dbReference type="ARBA" id="ARBA00023125"/>
    </source>
</evidence>
<dbReference type="SUPFAM" id="SSF46894">
    <property type="entry name" value="C-terminal effector domain of the bipartite response regulators"/>
    <property type="match status" value="1"/>
</dbReference>
<protein>
    <submittedName>
        <fullName evidence="10">Response regulator</fullName>
    </submittedName>
</protein>
<dbReference type="GO" id="GO:0000156">
    <property type="term" value="F:phosphorelay response regulator activity"/>
    <property type="evidence" value="ECO:0007669"/>
    <property type="project" value="TreeGrafter"/>
</dbReference>
<evidence type="ECO:0000259" key="8">
    <source>
        <dbReference type="PROSITE" id="PS50110"/>
    </source>
</evidence>
<dbReference type="InterPro" id="IPR039420">
    <property type="entry name" value="WalR-like"/>
</dbReference>
<dbReference type="GO" id="GO:0000976">
    <property type="term" value="F:transcription cis-regulatory region binding"/>
    <property type="evidence" value="ECO:0007669"/>
    <property type="project" value="TreeGrafter"/>
</dbReference>
<keyword evidence="2" id="KW-0902">Two-component regulatory system</keyword>
<evidence type="ECO:0000259" key="9">
    <source>
        <dbReference type="PROSITE" id="PS51755"/>
    </source>
</evidence>
<proteinExistence type="predicted"/>
<name>A0A975DI90_9GAMM</name>
<feature type="modified residue" description="4-aspartylphosphate" evidence="6">
    <location>
        <position position="53"/>
    </location>
</feature>
<dbReference type="InterPro" id="IPR001867">
    <property type="entry name" value="OmpR/PhoB-type_DNA-bd"/>
</dbReference>
<feature type="DNA-binding region" description="OmpR/PhoB-type" evidence="7">
    <location>
        <begin position="127"/>
        <end position="226"/>
    </location>
</feature>
<keyword evidence="3" id="KW-0805">Transcription regulation</keyword>
<accession>A0A975DI90</accession>
<feature type="domain" description="OmpR/PhoB-type" evidence="9">
    <location>
        <begin position="127"/>
        <end position="226"/>
    </location>
</feature>
<dbReference type="GO" id="GO:0032993">
    <property type="term" value="C:protein-DNA complex"/>
    <property type="evidence" value="ECO:0007669"/>
    <property type="project" value="TreeGrafter"/>
</dbReference>
<keyword evidence="5" id="KW-0804">Transcription</keyword>
<evidence type="ECO:0000256" key="5">
    <source>
        <dbReference type="ARBA" id="ARBA00023163"/>
    </source>
</evidence>
<keyword evidence="4 7" id="KW-0238">DNA-binding</keyword>
<dbReference type="PROSITE" id="PS50110">
    <property type="entry name" value="RESPONSE_REGULATORY"/>
    <property type="match status" value="1"/>
</dbReference>
<dbReference type="InterPro" id="IPR011006">
    <property type="entry name" value="CheY-like_superfamily"/>
</dbReference>
<dbReference type="InterPro" id="IPR036388">
    <property type="entry name" value="WH-like_DNA-bd_sf"/>
</dbReference>
<evidence type="ECO:0000313" key="10">
    <source>
        <dbReference type="EMBL" id="QTH72197.1"/>
    </source>
</evidence>
<dbReference type="InterPro" id="IPR001789">
    <property type="entry name" value="Sig_transdc_resp-reg_receiver"/>
</dbReference>
<sequence length="228" mass="26623">MTFHILVVEDEPRIAQLVCKYLELESYTHTWVNNGLDAVNYAKAKQTDLCLLDIMLPDMDGIEVCKQLREFSRLPIIMMTAKVEEIDRLLGFKVGADDYVCKPFSPKELMARVNALLVRTYQTKVMTKKLVFQDLVMDVERFSVHLRQQEIKLTVNEFTILKAMLEQPSKVFSRKELLYAVKQKELDMYERTIDTHIKNLRKKLSTEEQDRDVIHSVYGIGYTLKPTI</sequence>
<evidence type="ECO:0000313" key="11">
    <source>
        <dbReference type="Proteomes" id="UP000664904"/>
    </source>
</evidence>